<accession>A0A8J6Y012</accession>
<keyword evidence="3 7" id="KW-0560">Oxidoreductase</keyword>
<keyword evidence="2 6" id="KW-0479">Metal-binding</keyword>
<organism evidence="10 11">
    <name type="scientific">Candidatus Sulfomarinibacter kjeldsenii</name>
    <dbReference type="NCBI Taxonomy" id="2885994"/>
    <lineage>
        <taxon>Bacteria</taxon>
        <taxon>Pseudomonadati</taxon>
        <taxon>Acidobacteriota</taxon>
        <taxon>Thermoanaerobaculia</taxon>
        <taxon>Thermoanaerobaculales</taxon>
        <taxon>Candidatus Sulfomarinibacteraceae</taxon>
        <taxon>Candidatus Sulfomarinibacter</taxon>
    </lineage>
</organism>
<dbReference type="InterPro" id="IPR019831">
    <property type="entry name" value="Mn/Fe_SOD_N"/>
</dbReference>
<comment type="caution">
    <text evidence="10">The sequence shown here is derived from an EMBL/GenBank/DDBJ whole genome shotgun (WGS) entry which is preliminary data.</text>
</comment>
<dbReference type="InterPro" id="IPR036314">
    <property type="entry name" value="SOD_C_sf"/>
</dbReference>
<dbReference type="AlphaFoldDB" id="A0A8J6Y012"/>
<evidence type="ECO:0000256" key="6">
    <source>
        <dbReference type="PIRSR" id="PIRSR000349-1"/>
    </source>
</evidence>
<dbReference type="SUPFAM" id="SSF54719">
    <property type="entry name" value="Fe,Mn superoxide dismutase (SOD), C-terminal domain"/>
    <property type="match status" value="1"/>
</dbReference>
<evidence type="ECO:0000256" key="2">
    <source>
        <dbReference type="ARBA" id="ARBA00022723"/>
    </source>
</evidence>
<feature type="binding site" evidence="6">
    <location>
        <position position="27"/>
    </location>
    <ligand>
        <name>Mn(2+)</name>
        <dbReference type="ChEBI" id="CHEBI:29035"/>
    </ligand>
</feature>
<comment type="similarity">
    <text evidence="1 7">Belongs to the iron/manganese superoxide dismutase family.</text>
</comment>
<evidence type="ECO:0000259" key="8">
    <source>
        <dbReference type="Pfam" id="PF00081"/>
    </source>
</evidence>
<proteinExistence type="inferred from homology"/>
<dbReference type="InterPro" id="IPR019832">
    <property type="entry name" value="Mn/Fe_SOD_C"/>
</dbReference>
<dbReference type="PIRSF" id="PIRSF000349">
    <property type="entry name" value="SODismutase"/>
    <property type="match status" value="1"/>
</dbReference>
<dbReference type="EC" id="1.15.1.1" evidence="7"/>
<dbReference type="PANTHER" id="PTHR42769:SF3">
    <property type="entry name" value="SUPEROXIDE DISMUTASE [FE] 2, CHLOROPLASTIC"/>
    <property type="match status" value="1"/>
</dbReference>
<keyword evidence="4" id="KW-0408">Iron</keyword>
<evidence type="ECO:0000313" key="11">
    <source>
        <dbReference type="Proteomes" id="UP000598633"/>
    </source>
</evidence>
<dbReference type="Pfam" id="PF00081">
    <property type="entry name" value="Sod_Fe_N"/>
    <property type="match status" value="1"/>
</dbReference>
<dbReference type="InterPro" id="IPR001189">
    <property type="entry name" value="Mn/Fe_SOD"/>
</dbReference>
<dbReference type="GO" id="GO:0046872">
    <property type="term" value="F:metal ion binding"/>
    <property type="evidence" value="ECO:0007669"/>
    <property type="project" value="UniProtKB-KW"/>
</dbReference>
<feature type="binding site" evidence="6">
    <location>
        <position position="74"/>
    </location>
    <ligand>
        <name>Mn(2+)</name>
        <dbReference type="ChEBI" id="CHEBI:29035"/>
    </ligand>
</feature>
<feature type="binding site" evidence="6">
    <location>
        <position position="161"/>
    </location>
    <ligand>
        <name>Mn(2+)</name>
        <dbReference type="ChEBI" id="CHEBI:29035"/>
    </ligand>
</feature>
<dbReference type="FunFam" id="1.10.287.990:FF:000002">
    <property type="entry name" value="Superoxide dismutase"/>
    <property type="match status" value="1"/>
</dbReference>
<evidence type="ECO:0000256" key="4">
    <source>
        <dbReference type="ARBA" id="ARBA00023004"/>
    </source>
</evidence>
<comment type="function">
    <text evidence="7">Destroys radicals which are normally produced within the cells and which are toxic to biological systems.</text>
</comment>
<comment type="catalytic activity">
    <reaction evidence="5 7">
        <text>2 superoxide + 2 H(+) = H2O2 + O2</text>
        <dbReference type="Rhea" id="RHEA:20696"/>
        <dbReference type="ChEBI" id="CHEBI:15378"/>
        <dbReference type="ChEBI" id="CHEBI:15379"/>
        <dbReference type="ChEBI" id="CHEBI:16240"/>
        <dbReference type="ChEBI" id="CHEBI:18421"/>
        <dbReference type="EC" id="1.15.1.1"/>
    </reaction>
</comment>
<dbReference type="Gene3D" id="3.55.40.20">
    <property type="entry name" value="Iron/manganese superoxide dismutase, C-terminal domain"/>
    <property type="match status" value="1"/>
</dbReference>
<name>A0A8J6Y012_9BACT</name>
<dbReference type="Pfam" id="PF02777">
    <property type="entry name" value="Sod_Fe_C"/>
    <property type="match status" value="1"/>
</dbReference>
<dbReference type="GO" id="GO:0005737">
    <property type="term" value="C:cytoplasm"/>
    <property type="evidence" value="ECO:0007669"/>
    <property type="project" value="UniProtKB-ARBA"/>
</dbReference>
<dbReference type="Gene3D" id="1.10.287.990">
    <property type="entry name" value="Fe,Mn superoxide dismutase (SOD) domain"/>
    <property type="match status" value="1"/>
</dbReference>
<evidence type="ECO:0000256" key="5">
    <source>
        <dbReference type="ARBA" id="ARBA00049204"/>
    </source>
</evidence>
<dbReference type="EMBL" id="JACXWA010000094">
    <property type="protein sequence ID" value="MBD3870833.1"/>
    <property type="molecule type" value="Genomic_DNA"/>
</dbReference>
<evidence type="ECO:0000259" key="9">
    <source>
        <dbReference type="Pfam" id="PF02777"/>
    </source>
</evidence>
<feature type="binding site" evidence="6">
    <location>
        <position position="157"/>
    </location>
    <ligand>
        <name>Mn(2+)</name>
        <dbReference type="ChEBI" id="CHEBI:29035"/>
    </ligand>
</feature>
<dbReference type="InterPro" id="IPR019833">
    <property type="entry name" value="Mn/Fe_SOD_BS"/>
</dbReference>
<evidence type="ECO:0000256" key="1">
    <source>
        <dbReference type="ARBA" id="ARBA00008714"/>
    </source>
</evidence>
<dbReference type="FunFam" id="3.55.40.20:FF:000001">
    <property type="entry name" value="Superoxide dismutase"/>
    <property type="match status" value="1"/>
</dbReference>
<dbReference type="SUPFAM" id="SSF46609">
    <property type="entry name" value="Fe,Mn superoxide dismutase (SOD), N-terminal domain"/>
    <property type="match status" value="1"/>
</dbReference>
<dbReference type="PRINTS" id="PR01703">
    <property type="entry name" value="MNSODISMTASE"/>
</dbReference>
<dbReference type="InterPro" id="IPR036324">
    <property type="entry name" value="Mn/Fe_SOD_N_sf"/>
</dbReference>
<dbReference type="GO" id="GO:0004784">
    <property type="term" value="F:superoxide dismutase activity"/>
    <property type="evidence" value="ECO:0007669"/>
    <property type="project" value="UniProtKB-EC"/>
</dbReference>
<dbReference type="PROSITE" id="PS00088">
    <property type="entry name" value="SOD_MN"/>
    <property type="match status" value="1"/>
</dbReference>
<dbReference type="Proteomes" id="UP000598633">
    <property type="component" value="Unassembled WGS sequence"/>
</dbReference>
<sequence>MAFELPDLPYADDALAPHVSTETLAYHHGKHHRAYVDNLNRLVAGTPWEGSSLEEIIEKAEGGIFNNAAQVWNHTFYWSCMSPVGGGEPPAPLSARIDDTFGSFATFREKFTQAALTQFGSGWAWLVGEPSGRLAIISTGNAENPLRDNHKPLLTCDVWEHAYYIDYRNARAQYIEHFWDVVNWEFVGSNL</sequence>
<feature type="domain" description="Manganese/iron superoxide dismutase C-terminal" evidence="9">
    <location>
        <begin position="92"/>
        <end position="188"/>
    </location>
</feature>
<feature type="domain" description="Manganese/iron superoxide dismutase N-terminal" evidence="8">
    <location>
        <begin position="3"/>
        <end position="82"/>
    </location>
</feature>
<evidence type="ECO:0000256" key="7">
    <source>
        <dbReference type="RuleBase" id="RU000414"/>
    </source>
</evidence>
<evidence type="ECO:0000256" key="3">
    <source>
        <dbReference type="ARBA" id="ARBA00023002"/>
    </source>
</evidence>
<protein>
    <recommendedName>
        <fullName evidence="7">Superoxide dismutase</fullName>
        <ecNumber evidence="7">1.15.1.1</ecNumber>
    </recommendedName>
</protein>
<evidence type="ECO:0000313" key="10">
    <source>
        <dbReference type="EMBL" id="MBD3870833.1"/>
    </source>
</evidence>
<reference evidence="10 11" key="1">
    <citation type="submission" date="2020-08" db="EMBL/GenBank/DDBJ databases">
        <title>Acidobacteriota in marine sediments use diverse sulfur dissimilation pathways.</title>
        <authorList>
            <person name="Wasmund K."/>
        </authorList>
    </citation>
    <scope>NUCLEOTIDE SEQUENCE [LARGE SCALE GENOMIC DNA]</scope>
    <source>
        <strain evidence="10">MAG AM3-A</strain>
    </source>
</reference>
<dbReference type="PANTHER" id="PTHR42769">
    <property type="entry name" value="SUPEROXIDE DISMUTASE"/>
    <property type="match status" value="1"/>
</dbReference>
<gene>
    <name evidence="10" type="ORF">IFJ97_05675</name>
</gene>